<evidence type="ECO:0000313" key="14">
    <source>
        <dbReference type="EMBL" id="KAJ8923248.1"/>
    </source>
</evidence>
<dbReference type="InterPro" id="IPR012934">
    <property type="entry name" value="Znf_AD"/>
</dbReference>
<dbReference type="Gene3D" id="3.40.1800.20">
    <property type="match status" value="1"/>
</dbReference>
<comment type="subcellular location">
    <subcellularLocation>
        <location evidence="1">Nucleus</location>
    </subcellularLocation>
</comment>
<feature type="domain" description="RING-type" evidence="11">
    <location>
        <begin position="352"/>
        <end position="408"/>
    </location>
</feature>
<evidence type="ECO:0000256" key="9">
    <source>
        <dbReference type="PROSITE-ProRule" id="PRU00042"/>
    </source>
</evidence>
<dbReference type="Pfam" id="PF07776">
    <property type="entry name" value="zf-AD"/>
    <property type="match status" value="1"/>
</dbReference>
<comment type="caution">
    <text evidence="14">The sequence shown here is derived from an EMBL/GenBank/DDBJ whole genome shotgun (WGS) entry which is preliminary data.</text>
</comment>
<keyword evidence="6" id="KW-0805">Transcription regulation</keyword>
<feature type="domain" description="C2H2-type" evidence="12">
    <location>
        <begin position="292"/>
        <end position="319"/>
    </location>
</feature>
<dbReference type="SMART" id="SM00868">
    <property type="entry name" value="zf-AD"/>
    <property type="match status" value="1"/>
</dbReference>
<dbReference type="Proteomes" id="UP001159042">
    <property type="component" value="Unassembled WGS sequence"/>
</dbReference>
<evidence type="ECO:0000256" key="8">
    <source>
        <dbReference type="ARBA" id="ARBA00023242"/>
    </source>
</evidence>
<accession>A0AAV8W9N1</accession>
<gene>
    <name evidence="14" type="ORF">NQ315_001804</name>
</gene>
<dbReference type="GO" id="GO:0010468">
    <property type="term" value="P:regulation of gene expression"/>
    <property type="evidence" value="ECO:0007669"/>
    <property type="project" value="TreeGrafter"/>
</dbReference>
<dbReference type="GO" id="GO:0048598">
    <property type="term" value="P:embryonic morphogenesis"/>
    <property type="evidence" value="ECO:0007669"/>
    <property type="project" value="UniProtKB-ARBA"/>
</dbReference>
<dbReference type="AlphaFoldDB" id="A0AAV8W9N1"/>
<feature type="domain" description="C2H2-type" evidence="12">
    <location>
        <begin position="320"/>
        <end position="349"/>
    </location>
</feature>
<feature type="domain" description="C2H2-type" evidence="12">
    <location>
        <begin position="266"/>
        <end position="288"/>
    </location>
</feature>
<evidence type="ECO:0000259" key="11">
    <source>
        <dbReference type="PROSITE" id="PS50089"/>
    </source>
</evidence>
<dbReference type="InterPro" id="IPR013087">
    <property type="entry name" value="Znf_C2H2_type"/>
</dbReference>
<protein>
    <submittedName>
        <fullName evidence="14">Uncharacterized protein</fullName>
    </submittedName>
</protein>
<feature type="domain" description="C2H2-type" evidence="12">
    <location>
        <begin position="238"/>
        <end position="265"/>
    </location>
</feature>
<evidence type="ECO:0000256" key="3">
    <source>
        <dbReference type="ARBA" id="ARBA00022737"/>
    </source>
</evidence>
<dbReference type="SMART" id="SM00355">
    <property type="entry name" value="ZnF_C2H2"/>
    <property type="match status" value="6"/>
</dbReference>
<dbReference type="Pfam" id="PF00096">
    <property type="entry name" value="zf-C2H2"/>
    <property type="match status" value="3"/>
</dbReference>
<evidence type="ECO:0000256" key="2">
    <source>
        <dbReference type="ARBA" id="ARBA00022723"/>
    </source>
</evidence>
<feature type="domain" description="C2H2-type" evidence="12">
    <location>
        <begin position="378"/>
        <end position="405"/>
    </location>
</feature>
<evidence type="ECO:0000256" key="6">
    <source>
        <dbReference type="ARBA" id="ARBA00023015"/>
    </source>
</evidence>
<feature type="binding site" evidence="10">
    <location>
        <position position="53"/>
    </location>
    <ligand>
        <name>Zn(2+)</name>
        <dbReference type="ChEBI" id="CHEBI:29105"/>
    </ligand>
</feature>
<evidence type="ECO:0000259" key="13">
    <source>
        <dbReference type="PROSITE" id="PS51915"/>
    </source>
</evidence>
<dbReference type="GO" id="GO:0005634">
    <property type="term" value="C:nucleus"/>
    <property type="evidence" value="ECO:0007669"/>
    <property type="project" value="UniProtKB-SubCell"/>
</dbReference>
<evidence type="ECO:0000256" key="5">
    <source>
        <dbReference type="ARBA" id="ARBA00022833"/>
    </source>
</evidence>
<dbReference type="InterPro" id="IPR001841">
    <property type="entry name" value="Znf_RING"/>
</dbReference>
<feature type="binding site" evidence="10">
    <location>
        <position position="11"/>
    </location>
    <ligand>
        <name>Zn(2+)</name>
        <dbReference type="ChEBI" id="CHEBI:29105"/>
    </ligand>
</feature>
<dbReference type="Pfam" id="PF22995">
    <property type="entry name" value="C2CH-3rd_BIRD-IDD"/>
    <property type="match status" value="1"/>
</dbReference>
<dbReference type="Gene3D" id="3.30.160.60">
    <property type="entry name" value="Classic Zinc Finger"/>
    <property type="match status" value="5"/>
</dbReference>
<dbReference type="FunFam" id="3.30.160.60:FF:000624">
    <property type="entry name" value="zinc finger protein 697"/>
    <property type="match status" value="1"/>
</dbReference>
<dbReference type="SUPFAM" id="SSF57716">
    <property type="entry name" value="Glucocorticoid receptor-like (DNA-binding domain)"/>
    <property type="match status" value="1"/>
</dbReference>
<keyword evidence="3" id="KW-0677">Repeat</keyword>
<feature type="binding site" evidence="10">
    <location>
        <position position="8"/>
    </location>
    <ligand>
        <name>Zn(2+)</name>
        <dbReference type="ChEBI" id="CHEBI:29105"/>
    </ligand>
</feature>
<dbReference type="SUPFAM" id="SSF57667">
    <property type="entry name" value="beta-beta-alpha zinc fingers"/>
    <property type="match status" value="3"/>
</dbReference>
<dbReference type="PROSITE" id="PS51915">
    <property type="entry name" value="ZAD"/>
    <property type="match status" value="1"/>
</dbReference>
<dbReference type="GO" id="GO:0008270">
    <property type="term" value="F:zinc ion binding"/>
    <property type="evidence" value="ECO:0007669"/>
    <property type="project" value="UniProtKB-UniRule"/>
</dbReference>
<sequence length="413" mass="47479">MQWTQNLCRICGQISETCHSIYSADVASVLEDKIKKCFNLTMCRGDYKPQQICNSCVLKLDEFSRFIDTCYSTNEKFESIYYSSQSWQDRNYDYHLPQKQSVIVSNKQAGDNLDPGIVLENLHMNNYPLNDTDVLEIVGEGNYNSENCGNAKARSPYSTVLRHPPDSEQYIPPPNNNNDICYTNLDDFHNINSSNAEPKNMDEKKNSIKKTVSVKAIQNSLEAPLNNVQIKNDAKKSYPCPHCDKTFLRRGSLNSHVANHTNIRPFKCDDCSKTFAVKSQLTAHKKIHGDIHKCQYCSKKFPVPSKLDRHVRIHKNDKPFVCNHQGCGKAFSDKRNLQGHKLTHSSVKQYSCPVCIKMFKTVSRLKQHLKCHTSAMMYTCNLCLKKYKYKSNLISHIKKHNNICPYCKKELRE</sequence>
<dbReference type="PANTHER" id="PTHR16515:SF66">
    <property type="entry name" value="C2H2-TYPE DOMAIN-CONTAINING PROTEIN"/>
    <property type="match status" value="1"/>
</dbReference>
<keyword evidence="7" id="KW-0804">Transcription</keyword>
<keyword evidence="2 10" id="KW-0479">Metal-binding</keyword>
<dbReference type="InterPro" id="IPR050331">
    <property type="entry name" value="Zinc_finger"/>
</dbReference>
<dbReference type="EMBL" id="JANEYG010000005">
    <property type="protein sequence ID" value="KAJ8923248.1"/>
    <property type="molecule type" value="Genomic_DNA"/>
</dbReference>
<feature type="domain" description="C2H2-type" evidence="12">
    <location>
        <begin position="350"/>
        <end position="377"/>
    </location>
</feature>
<keyword evidence="15" id="KW-1185">Reference proteome</keyword>
<feature type="binding site" evidence="10">
    <location>
        <position position="56"/>
    </location>
    <ligand>
        <name>Zn(2+)</name>
        <dbReference type="ChEBI" id="CHEBI:29105"/>
    </ligand>
</feature>
<dbReference type="Pfam" id="PF13894">
    <property type="entry name" value="zf-C2H2_4"/>
    <property type="match status" value="1"/>
</dbReference>
<evidence type="ECO:0000256" key="7">
    <source>
        <dbReference type="ARBA" id="ARBA00023163"/>
    </source>
</evidence>
<evidence type="ECO:0000256" key="1">
    <source>
        <dbReference type="ARBA" id="ARBA00004123"/>
    </source>
</evidence>
<dbReference type="FunFam" id="3.30.160.60:FF:000100">
    <property type="entry name" value="Zinc finger 45-like"/>
    <property type="match status" value="1"/>
</dbReference>
<dbReference type="InterPro" id="IPR036236">
    <property type="entry name" value="Znf_C2H2_sf"/>
</dbReference>
<dbReference type="InterPro" id="IPR055187">
    <property type="entry name" value="C2CH-3rd_BIRD-IDD"/>
</dbReference>
<dbReference type="FunFam" id="3.30.160.60:FF:000125">
    <property type="entry name" value="Putative zinc finger protein 143"/>
    <property type="match status" value="1"/>
</dbReference>
<evidence type="ECO:0000259" key="12">
    <source>
        <dbReference type="PROSITE" id="PS50157"/>
    </source>
</evidence>
<reference evidence="14 15" key="1">
    <citation type="journal article" date="2023" name="Insect Mol. Biol.">
        <title>Genome sequencing provides insights into the evolution of gene families encoding plant cell wall-degrading enzymes in longhorned beetles.</title>
        <authorList>
            <person name="Shin N.R."/>
            <person name="Okamura Y."/>
            <person name="Kirsch R."/>
            <person name="Pauchet Y."/>
        </authorList>
    </citation>
    <scope>NUCLEOTIDE SEQUENCE [LARGE SCALE GENOMIC DNA]</scope>
    <source>
        <strain evidence="14">EAD_L_NR</strain>
    </source>
</reference>
<feature type="domain" description="ZAD" evidence="13">
    <location>
        <begin position="6"/>
        <end position="80"/>
    </location>
</feature>
<keyword evidence="5 10" id="KW-0862">Zinc</keyword>
<organism evidence="14 15">
    <name type="scientific">Exocentrus adspersus</name>
    <dbReference type="NCBI Taxonomy" id="1586481"/>
    <lineage>
        <taxon>Eukaryota</taxon>
        <taxon>Metazoa</taxon>
        <taxon>Ecdysozoa</taxon>
        <taxon>Arthropoda</taxon>
        <taxon>Hexapoda</taxon>
        <taxon>Insecta</taxon>
        <taxon>Pterygota</taxon>
        <taxon>Neoptera</taxon>
        <taxon>Endopterygota</taxon>
        <taxon>Coleoptera</taxon>
        <taxon>Polyphaga</taxon>
        <taxon>Cucujiformia</taxon>
        <taxon>Chrysomeloidea</taxon>
        <taxon>Cerambycidae</taxon>
        <taxon>Lamiinae</taxon>
        <taxon>Acanthocinini</taxon>
        <taxon>Exocentrus</taxon>
    </lineage>
</organism>
<dbReference type="PROSITE" id="PS50089">
    <property type="entry name" value="ZF_RING_2"/>
    <property type="match status" value="1"/>
</dbReference>
<evidence type="ECO:0000313" key="15">
    <source>
        <dbReference type="Proteomes" id="UP001159042"/>
    </source>
</evidence>
<proteinExistence type="predicted"/>
<evidence type="ECO:0000256" key="4">
    <source>
        <dbReference type="ARBA" id="ARBA00022771"/>
    </source>
</evidence>
<keyword evidence="4 9" id="KW-0863">Zinc-finger</keyword>
<evidence type="ECO:0000256" key="10">
    <source>
        <dbReference type="PROSITE-ProRule" id="PRU01263"/>
    </source>
</evidence>
<dbReference type="PANTHER" id="PTHR16515">
    <property type="entry name" value="PR DOMAIN ZINC FINGER PROTEIN"/>
    <property type="match status" value="1"/>
</dbReference>
<dbReference type="PROSITE" id="PS00028">
    <property type="entry name" value="ZINC_FINGER_C2H2_1"/>
    <property type="match status" value="6"/>
</dbReference>
<dbReference type="PROSITE" id="PS50157">
    <property type="entry name" value="ZINC_FINGER_C2H2_2"/>
    <property type="match status" value="6"/>
</dbReference>
<keyword evidence="8" id="KW-0539">Nucleus</keyword>
<name>A0AAV8W9N1_9CUCU</name>